<accession>A0A9P6MS70</accession>
<feature type="region of interest" description="Disordered" evidence="6">
    <location>
        <begin position="198"/>
        <end position="229"/>
    </location>
</feature>
<dbReference type="PANTHER" id="PTHR10809">
    <property type="entry name" value="VESICLE-ASSOCIATED MEMBRANE PROTEIN-ASSOCIATED PROTEIN"/>
    <property type="match status" value="1"/>
</dbReference>
<dbReference type="InterPro" id="IPR000535">
    <property type="entry name" value="MSP_dom"/>
</dbReference>
<name>A0A9P6MS70_9FUNG</name>
<dbReference type="GO" id="GO:0090158">
    <property type="term" value="P:endoplasmic reticulum membrane organization"/>
    <property type="evidence" value="ECO:0007669"/>
    <property type="project" value="TreeGrafter"/>
</dbReference>
<dbReference type="GO" id="GO:0061817">
    <property type="term" value="P:endoplasmic reticulum-plasma membrane tethering"/>
    <property type="evidence" value="ECO:0007669"/>
    <property type="project" value="TreeGrafter"/>
</dbReference>
<feature type="compositionally biased region" description="Low complexity" evidence="6">
    <location>
        <begin position="150"/>
        <end position="159"/>
    </location>
</feature>
<comment type="caution">
    <text evidence="9">The sequence shown here is derived from an EMBL/GenBank/DDBJ whole genome shotgun (WGS) entry which is preliminary data.</text>
</comment>
<evidence type="ECO:0000256" key="7">
    <source>
        <dbReference type="SAM" id="Phobius"/>
    </source>
</evidence>
<dbReference type="InterPro" id="IPR013783">
    <property type="entry name" value="Ig-like_fold"/>
</dbReference>
<dbReference type="Gene3D" id="2.60.40.10">
    <property type="entry name" value="Immunoglobulins"/>
    <property type="match status" value="1"/>
</dbReference>
<gene>
    <name evidence="9" type="ORF">BGZ80_000947</name>
</gene>
<dbReference type="PROSITE" id="PS50202">
    <property type="entry name" value="MSP"/>
    <property type="match status" value="1"/>
</dbReference>
<feature type="domain" description="MSP" evidence="8">
    <location>
        <begin position="23"/>
        <end position="137"/>
    </location>
</feature>
<evidence type="ECO:0000313" key="9">
    <source>
        <dbReference type="EMBL" id="KAG0011094.1"/>
    </source>
</evidence>
<organism evidence="9 10">
    <name type="scientific">Entomortierella chlamydospora</name>
    <dbReference type="NCBI Taxonomy" id="101097"/>
    <lineage>
        <taxon>Eukaryota</taxon>
        <taxon>Fungi</taxon>
        <taxon>Fungi incertae sedis</taxon>
        <taxon>Mucoromycota</taxon>
        <taxon>Mortierellomycotina</taxon>
        <taxon>Mortierellomycetes</taxon>
        <taxon>Mortierellales</taxon>
        <taxon>Mortierellaceae</taxon>
        <taxon>Entomortierella</taxon>
    </lineage>
</organism>
<evidence type="ECO:0000256" key="3">
    <source>
        <dbReference type="ARBA" id="ARBA00022692"/>
    </source>
</evidence>
<sequence length="433" mass="47178">MTTVQSQQTQQSQIPTGATSNGLLQISPQQFQFTASRVAPGQVSKVKLKNLSSTPVGFKFKTNAPTKYSVKPVLGVVSPGETVKVFVRSDGWINPQDKFLLQTISLNEDEGKALDPPSWKAFDPKRFIESYIPCSSVSALTIRDHEDDSGAISSSSASSPPFHAYDANRSSGSLQRSPARQQQVFERWQHSEATRPTISIGGLGRRRSSASSTCSSINTSPSTYPTLFTPTTKTFDQLPSPMATAPTTPTSPTTFSSYTSKRNSLTSNFHGSIITSTIKEEPSGVGDSSPSEPTQYLLSALGLTEKPVLSTTSKFKILRRRNRKQLLLLSLMCLICLVFGILLPYDRVLEFLGVNVGAHKDWVSKDSDGKRVMEAEVQEDIGVLTTPIMGAVDYAETVDPYRANIHHASDVMAELNDIKIHTTRQSVVVEGAI</sequence>
<dbReference type="PANTHER" id="PTHR10809:SF6">
    <property type="entry name" value="AT11025P-RELATED"/>
    <property type="match status" value="1"/>
</dbReference>
<evidence type="ECO:0000256" key="1">
    <source>
        <dbReference type="ARBA" id="ARBA00004211"/>
    </source>
</evidence>
<comment type="similarity">
    <text evidence="2">Belongs to the VAMP-associated protein (VAP) (TC 9.B.17) family.</text>
</comment>
<protein>
    <recommendedName>
        <fullName evidence="8">MSP domain-containing protein</fullName>
    </recommendedName>
</protein>
<dbReference type="OrthoDB" id="75724at2759"/>
<keyword evidence="4 7" id="KW-1133">Transmembrane helix</keyword>
<dbReference type="InterPro" id="IPR008962">
    <property type="entry name" value="PapD-like_sf"/>
</dbReference>
<keyword evidence="10" id="KW-1185">Reference proteome</keyword>
<evidence type="ECO:0000313" key="10">
    <source>
        <dbReference type="Proteomes" id="UP000703661"/>
    </source>
</evidence>
<dbReference type="Pfam" id="PF00635">
    <property type="entry name" value="Motile_Sperm"/>
    <property type="match status" value="1"/>
</dbReference>
<dbReference type="AlphaFoldDB" id="A0A9P6MS70"/>
<keyword evidence="5 7" id="KW-0472">Membrane</keyword>
<dbReference type="Proteomes" id="UP000703661">
    <property type="component" value="Unassembled WGS sequence"/>
</dbReference>
<dbReference type="GO" id="GO:0005789">
    <property type="term" value="C:endoplasmic reticulum membrane"/>
    <property type="evidence" value="ECO:0007669"/>
    <property type="project" value="InterPro"/>
</dbReference>
<feature type="compositionally biased region" description="Low complexity" evidence="6">
    <location>
        <begin position="209"/>
        <end position="229"/>
    </location>
</feature>
<feature type="region of interest" description="Disordered" evidence="6">
    <location>
        <begin position="147"/>
        <end position="179"/>
    </location>
</feature>
<keyword evidence="3 7" id="KW-0812">Transmembrane</keyword>
<evidence type="ECO:0000256" key="5">
    <source>
        <dbReference type="ARBA" id="ARBA00023136"/>
    </source>
</evidence>
<evidence type="ECO:0000256" key="4">
    <source>
        <dbReference type="ARBA" id="ARBA00022989"/>
    </source>
</evidence>
<dbReference type="GO" id="GO:0005886">
    <property type="term" value="C:plasma membrane"/>
    <property type="evidence" value="ECO:0007669"/>
    <property type="project" value="TreeGrafter"/>
</dbReference>
<feature type="compositionally biased region" description="Polar residues" evidence="6">
    <location>
        <begin position="168"/>
        <end position="179"/>
    </location>
</feature>
<dbReference type="InterPro" id="IPR016763">
    <property type="entry name" value="VAP"/>
</dbReference>
<evidence type="ECO:0000256" key="6">
    <source>
        <dbReference type="SAM" id="MobiDB-lite"/>
    </source>
</evidence>
<feature type="transmembrane region" description="Helical" evidence="7">
    <location>
        <begin position="326"/>
        <end position="345"/>
    </location>
</feature>
<dbReference type="SUPFAM" id="SSF49354">
    <property type="entry name" value="PapD-like"/>
    <property type="match status" value="1"/>
</dbReference>
<evidence type="ECO:0000259" key="8">
    <source>
        <dbReference type="PROSITE" id="PS50202"/>
    </source>
</evidence>
<evidence type="ECO:0000256" key="2">
    <source>
        <dbReference type="ARBA" id="ARBA00008932"/>
    </source>
</evidence>
<reference evidence="9" key="1">
    <citation type="journal article" date="2020" name="Fungal Divers.">
        <title>Resolving the Mortierellaceae phylogeny through synthesis of multi-gene phylogenetics and phylogenomics.</title>
        <authorList>
            <person name="Vandepol N."/>
            <person name="Liber J."/>
            <person name="Desiro A."/>
            <person name="Na H."/>
            <person name="Kennedy M."/>
            <person name="Barry K."/>
            <person name="Grigoriev I.V."/>
            <person name="Miller A.N."/>
            <person name="O'Donnell K."/>
            <person name="Stajich J.E."/>
            <person name="Bonito G."/>
        </authorList>
    </citation>
    <scope>NUCLEOTIDE SEQUENCE</scope>
    <source>
        <strain evidence="9">NRRL 2769</strain>
    </source>
</reference>
<comment type="subcellular location">
    <subcellularLocation>
        <location evidence="1">Membrane</location>
        <topology evidence="1">Single-pass type IV membrane protein</topology>
    </subcellularLocation>
</comment>
<dbReference type="EMBL" id="JAAAID010001209">
    <property type="protein sequence ID" value="KAG0011094.1"/>
    <property type="molecule type" value="Genomic_DNA"/>
</dbReference>
<proteinExistence type="inferred from homology"/>